<dbReference type="RefSeq" id="YP_009112983.1">
    <property type="nucleotide sequence ID" value="NC_026010.1"/>
</dbReference>
<evidence type="ECO:0000313" key="2">
    <source>
        <dbReference type="Proteomes" id="UP000030926"/>
    </source>
</evidence>
<proteinExistence type="predicted"/>
<organism evidence="1 2">
    <name type="scientific">Shigella phage pSf-2</name>
    <dbReference type="NCBI Taxonomy" id="1572702"/>
    <lineage>
        <taxon>Viruses</taxon>
        <taxon>Duplodnaviria</taxon>
        <taxon>Heunggongvirae</taxon>
        <taxon>Uroviricota</taxon>
        <taxon>Caudoviricetes</taxon>
        <taxon>Drexlerviridae</taxon>
        <taxon>Tunavirinae</taxon>
        <taxon>Tunavirus</taxon>
        <taxon>Tunavirus PSf2</taxon>
    </lineage>
</organism>
<keyword evidence="2" id="KW-1185">Reference proteome</keyword>
<evidence type="ECO:0000313" key="1">
    <source>
        <dbReference type="EMBL" id="AIZ95070.1"/>
    </source>
</evidence>
<sequence length="61" mass="6900">MKRFKVKLIIRKMGMFCQSCKQSFETELSATSQAEAIAKAKKLSGANLDTHKINIELIKEI</sequence>
<reference evidence="2" key="1">
    <citation type="submission" date="2014-10" db="EMBL/GenBank/DDBJ databases">
        <title>Characterization and complete genome sequence of the Shigella flexneri bacteriophage pSf-2.</title>
        <authorList>
            <person name="Jun J.W."/>
            <person name="Park S.C."/>
        </authorList>
    </citation>
    <scope>NUCLEOTIDE SEQUENCE [LARGE SCALE GENOMIC DNA]</scope>
</reference>
<reference evidence="1 2" key="2">
    <citation type="journal article" date="2016" name="Curr. Microbiol.">
        <title>Isolation and Comparative Genomic Analysis of T1-Like Shigella Bacteriophage pSf-2.</title>
        <authorList>
            <person name="Jun J.W."/>
            <person name="Kim H.J."/>
            <person name="Yun S.K."/>
            <person name="Chai J.Y."/>
            <person name="Lee B.C."/>
            <person name="Park S.C."/>
        </authorList>
    </citation>
    <scope>NUCLEOTIDE SEQUENCE [LARGE SCALE GENOMIC DNA]</scope>
</reference>
<name>A0A0A7NPT6_9CAUD</name>
<dbReference type="EMBL" id="KP085586">
    <property type="protein sequence ID" value="AIZ95070.1"/>
    <property type="molecule type" value="Genomic_DNA"/>
</dbReference>
<protein>
    <submittedName>
        <fullName evidence="1">Uncharacterized protein</fullName>
    </submittedName>
</protein>
<accession>A0A0A7NPT6</accession>
<dbReference type="GeneID" id="22807771"/>
<dbReference type="OrthoDB" id="23102at10239"/>
<dbReference type="KEGG" id="vg:22807771"/>
<gene>
    <name evidence="1" type="ORF">pSf2_045</name>
</gene>
<dbReference type="Proteomes" id="UP000030926">
    <property type="component" value="Segment"/>
</dbReference>